<dbReference type="EMBL" id="GL379591">
    <property type="protein sequence ID" value="EFL92029.1"/>
    <property type="molecule type" value="Genomic_DNA"/>
</dbReference>
<dbReference type="AlphaFoldDB" id="E0WSR0"/>
<evidence type="ECO:0008006" key="3">
    <source>
        <dbReference type="Google" id="ProtNLM"/>
    </source>
</evidence>
<accession>E0WSR0</accession>
<evidence type="ECO:0000313" key="1">
    <source>
        <dbReference type="EMBL" id="EFL92029.1"/>
    </source>
</evidence>
<sequence length="136" mass="15982">MLLMDIVIMNTNNFTRYLEDRLYQWAEWYSRGNFSSLGYSSCSIEYRIMTEGNVFRRSGPNPLPTHAAAEEIENWVNAMAQQNPAMARALRCYYFQRGSLRYKAKKLAISHTQFKYHVDMAHQWLLGCLNGRLEKD</sequence>
<protein>
    <recommendedName>
        <fullName evidence="3">Phage antitermination protein Q</fullName>
    </recommendedName>
</protein>
<dbReference type="Proteomes" id="UP000005726">
    <property type="component" value="Unassembled WGS sequence"/>
</dbReference>
<keyword evidence="2" id="KW-1185">Reference proteome</keyword>
<evidence type="ECO:0000313" key="2">
    <source>
        <dbReference type="Proteomes" id="UP000005726"/>
    </source>
</evidence>
<dbReference type="RefSeq" id="WP_006704755.1">
    <property type="nucleotide sequence ID" value="NZ_CAWLGB010000003.1"/>
</dbReference>
<proteinExistence type="predicted"/>
<organism evidence="1 2">
    <name type="scientific">Candidatus Regiella insecticola LSR1</name>
    <dbReference type="NCBI Taxonomy" id="663321"/>
    <lineage>
        <taxon>Bacteria</taxon>
        <taxon>Pseudomonadati</taxon>
        <taxon>Pseudomonadota</taxon>
        <taxon>Gammaproteobacteria</taxon>
        <taxon>Enterobacterales</taxon>
        <taxon>Enterobacteriaceae</taxon>
        <taxon>aphid secondary symbionts</taxon>
        <taxon>Candidatus Regiella</taxon>
    </lineage>
</organism>
<gene>
    <name evidence="1" type="ORF">REG_1000</name>
</gene>
<reference evidence="1" key="1">
    <citation type="journal article" date="2009" name="Environ. Microbiol.">
        <title>Dynamics of genome evolution in facultative symbionts of aphids.</title>
        <authorList>
            <person name="Degnan P.H."/>
            <person name="Leonardo T.E."/>
            <person name="Cass B.N."/>
            <person name="Hurwitz B."/>
            <person name="Stern D."/>
            <person name="Gibbs R.A."/>
            <person name="Richards S."/>
            <person name="Moran N.A."/>
        </authorList>
    </citation>
    <scope>NUCLEOTIDE SEQUENCE [LARGE SCALE GENOMIC DNA]</scope>
    <source>
        <strain evidence="1">LSR1</strain>
    </source>
</reference>
<dbReference type="HOGENOM" id="CLU_1871648_0_0_6"/>
<name>E0WSR0_9ENTR</name>